<protein>
    <submittedName>
        <fullName evidence="2">Uncharacterized protein</fullName>
    </submittedName>
</protein>
<name>A0A9P7J898_9AGAM</name>
<dbReference type="Proteomes" id="UP000807769">
    <property type="component" value="Unassembled WGS sequence"/>
</dbReference>
<reference evidence="2" key="1">
    <citation type="journal article" date="2020" name="New Phytol.">
        <title>Comparative genomics reveals dynamic genome evolution in host specialist ectomycorrhizal fungi.</title>
        <authorList>
            <person name="Lofgren L.A."/>
            <person name="Nguyen N.H."/>
            <person name="Vilgalys R."/>
            <person name="Ruytinx J."/>
            <person name="Liao H.L."/>
            <person name="Branco S."/>
            <person name="Kuo A."/>
            <person name="LaButti K."/>
            <person name="Lipzen A."/>
            <person name="Andreopoulos W."/>
            <person name="Pangilinan J."/>
            <person name="Riley R."/>
            <person name="Hundley H."/>
            <person name="Na H."/>
            <person name="Barry K."/>
            <person name="Grigoriev I.V."/>
            <person name="Stajich J.E."/>
            <person name="Kennedy P.G."/>
        </authorList>
    </citation>
    <scope>NUCLEOTIDE SEQUENCE</scope>
    <source>
        <strain evidence="2">MN1</strain>
    </source>
</reference>
<dbReference type="AlphaFoldDB" id="A0A9P7J898"/>
<comment type="caution">
    <text evidence="2">The sequence shown here is derived from an EMBL/GenBank/DDBJ whole genome shotgun (WGS) entry which is preliminary data.</text>
</comment>
<accession>A0A9P7J898</accession>
<dbReference type="RefSeq" id="XP_041188112.1">
    <property type="nucleotide sequence ID" value="XM_041342487.1"/>
</dbReference>
<feature type="region of interest" description="Disordered" evidence="1">
    <location>
        <begin position="138"/>
        <end position="169"/>
    </location>
</feature>
<dbReference type="EMBL" id="JABBWG010000043">
    <property type="protein sequence ID" value="KAG1807509.1"/>
    <property type="molecule type" value="Genomic_DNA"/>
</dbReference>
<organism evidence="2 3">
    <name type="scientific">Suillus subaureus</name>
    <dbReference type="NCBI Taxonomy" id="48587"/>
    <lineage>
        <taxon>Eukaryota</taxon>
        <taxon>Fungi</taxon>
        <taxon>Dikarya</taxon>
        <taxon>Basidiomycota</taxon>
        <taxon>Agaricomycotina</taxon>
        <taxon>Agaricomycetes</taxon>
        <taxon>Agaricomycetidae</taxon>
        <taxon>Boletales</taxon>
        <taxon>Suillineae</taxon>
        <taxon>Suillaceae</taxon>
        <taxon>Suillus</taxon>
    </lineage>
</organism>
<feature type="compositionally biased region" description="Polar residues" evidence="1">
    <location>
        <begin position="140"/>
        <end position="150"/>
    </location>
</feature>
<sequence>MVNTKASDDILVIPVSVQSIILPDQNLSVSSLLRFSLPSASTTTAPPLCKYFSTDSPPKDSSYLNYLRTQSLPKLAVLHQLLEGAQHEQEEILEDEEDTWLDETLAAKPAEDSAFDIEVDANLHAPIVTKALSDECEESPINSLGSTQGDATEDDADLEGMDTEWDGFW</sequence>
<evidence type="ECO:0000313" key="2">
    <source>
        <dbReference type="EMBL" id="KAG1807509.1"/>
    </source>
</evidence>
<dbReference type="OrthoDB" id="2667154at2759"/>
<dbReference type="GeneID" id="64636503"/>
<feature type="compositionally biased region" description="Acidic residues" evidence="1">
    <location>
        <begin position="151"/>
        <end position="169"/>
    </location>
</feature>
<proteinExistence type="predicted"/>
<keyword evidence="3" id="KW-1185">Reference proteome</keyword>
<gene>
    <name evidence="2" type="ORF">BJ212DRAFT_1590429</name>
</gene>
<evidence type="ECO:0000313" key="3">
    <source>
        <dbReference type="Proteomes" id="UP000807769"/>
    </source>
</evidence>
<evidence type="ECO:0000256" key="1">
    <source>
        <dbReference type="SAM" id="MobiDB-lite"/>
    </source>
</evidence>